<comment type="caution">
    <text evidence="3">The sequence shown here is derived from an EMBL/GenBank/DDBJ whole genome shotgun (WGS) entry which is preliminary data.</text>
</comment>
<organism evidence="3 4">
    <name type="scientific">Sanguibacteroides justesenii</name>
    <dbReference type="NCBI Taxonomy" id="1547597"/>
    <lineage>
        <taxon>Bacteria</taxon>
        <taxon>Pseudomonadati</taxon>
        <taxon>Bacteroidota</taxon>
        <taxon>Bacteroidia</taxon>
        <taxon>Bacteroidales</taxon>
        <taxon>Porphyromonadaceae</taxon>
        <taxon>Sanguibacteroides</taxon>
    </lineage>
</organism>
<feature type="domain" description="Golvesin/Xly CBD-like" evidence="2">
    <location>
        <begin position="962"/>
        <end position="1094"/>
    </location>
</feature>
<feature type="transmembrane region" description="Helical" evidence="1">
    <location>
        <begin position="21"/>
        <end position="41"/>
    </location>
</feature>
<evidence type="ECO:0000313" key="3">
    <source>
        <dbReference type="EMBL" id="KIO45134.1"/>
    </source>
</evidence>
<evidence type="ECO:0000256" key="1">
    <source>
        <dbReference type="SAM" id="Phobius"/>
    </source>
</evidence>
<dbReference type="EMBL" id="JPIT01000018">
    <property type="protein sequence ID" value="KIO45134.1"/>
    <property type="molecule type" value="Genomic_DNA"/>
</dbReference>
<feature type="transmembrane region" description="Helical" evidence="1">
    <location>
        <begin position="144"/>
        <end position="167"/>
    </location>
</feature>
<sequence>MNTSVFFHVAEYEMKQQGRSWLFRFFALFSLVGIVSCHVYWQGPGAGNWKMVAFPCSMPLVNAYLYSVIQSLFLAVMMSEIPRRFDHRGSLEALLARPVSNTTYLWGVVTGNGLLFLSMNVVVILSSVFLVNLTSLAPVSWSCYLFYLLTLTLPSWLLVAGFSFWLSSVTGSRYLAIFFSLAWLIGCLFWLPHVQHGMFDYTGSGVPNLFSELVGHLNLPRYLLHRLAYTLLGLGLLAWSVSRFKRIPNYRSSRETQVLVGLLFFLAGLGGAFLLENSFYRDRSAREDYRSSFSRHWREETCRVKKHAIRLLQRGKKLKAESNLLVYNPGKASLDRVVLFLNPGLRVLSVKSGGNALSHDRDGQVITIDRFLSPGDTLSLSIDYEGTIDDRYCDLHLPDKDHEAVFYNDCFFPTGRRGSFVENNFLLLTPASGWYPVSIPPSNPFMPLSTGRDFTLFTLEVENPLQKTVVSQGVPCKLNDGIRFTSRNPLNGISLYGANTLNYTAPVDTSFGFRFNLTSWGRDLARMFSGISQRFFTSFWRSETIYHWYDYRRFPRMGWYEPRNPYLHFSEVPVSFRLSSGVGKPLAGLTEPGIVFFRELGFEYRMLDVVTGEKVKTGDEFFAVFNPLYQSLFNGNCPVDNSHPLRGIGYEVKGPYYTDSQVKSLDDDKNVWVHSLKYPFMGKIFEIFQNNMHIFARPTDIFFLPEIKSIYDYLSNHTLQDMLLDPGLETRMGIWVFLIKVRDLWNSLTMYIPPIEFQACLDSLYSYRHGEIDYDSLVGLWGTRWGVDVDNILQRWVMARHDQCFRIKDDILYYDTVAKRMKVMGNIMNIGKTGGMVFIEHKPLPDQKVVERFSCYLEPGETRAFTLVSGSVISMNTGLSANRPCVRYFSRYVKKEGEDFGEFGGEWRSISVEEFLAGENKNEFVVDDQDAGFELVDGNLTLFQKWFRKEPPLRGFQKGETSRWVQVITDKAYGDLIQGCYCISGGDGKSTATWRVNLSEAGRYRVMAKVYKQFLVPGFGYPEGVIYHYTIFHGDKKEEVAVALDEILPGRYESSGWVSLGEYDFPAGEAKVVLSDKDPRRRKDVAIVADAVKWIKIE</sequence>
<feature type="transmembrane region" description="Helical" evidence="1">
    <location>
        <begin position="61"/>
        <end position="82"/>
    </location>
</feature>
<evidence type="ECO:0000259" key="2">
    <source>
        <dbReference type="Pfam" id="PF25275"/>
    </source>
</evidence>
<name>A0AB34R5B7_9PORP</name>
<evidence type="ECO:0000313" key="4">
    <source>
        <dbReference type="Proteomes" id="UP000031937"/>
    </source>
</evidence>
<keyword evidence="1" id="KW-0472">Membrane</keyword>
<proteinExistence type="predicted"/>
<accession>A0AB34R5B7</accession>
<feature type="transmembrane region" description="Helical" evidence="1">
    <location>
        <begin position="103"/>
        <end position="132"/>
    </location>
</feature>
<dbReference type="RefSeq" id="WP_041503100.1">
    <property type="nucleotide sequence ID" value="NZ_JPIT01000018.1"/>
</dbReference>
<feature type="transmembrane region" description="Helical" evidence="1">
    <location>
        <begin position="174"/>
        <end position="191"/>
    </location>
</feature>
<dbReference type="AlphaFoldDB" id="A0AB34R5B7"/>
<gene>
    <name evidence="3" type="ORF">IE90_06775</name>
</gene>
<dbReference type="Pfam" id="PF25275">
    <property type="entry name" value="Golvesin_C"/>
    <property type="match status" value="1"/>
</dbReference>
<dbReference type="Proteomes" id="UP000031937">
    <property type="component" value="Unassembled WGS sequence"/>
</dbReference>
<reference evidence="3 4" key="1">
    <citation type="submission" date="2014-07" db="EMBL/GenBank/DDBJ databases">
        <title>Porphyromonadaceae bacterium OUH 334697 = ATCC BAA-2682 = DSM 28341 draft genome.</title>
        <authorList>
            <person name="Sydenham T.V."/>
            <person name="Hasman H."/>
            <person name="Justesen U.S."/>
        </authorList>
    </citation>
    <scope>NUCLEOTIDE SEQUENCE [LARGE SCALE GENOMIC DNA]</scope>
    <source>
        <strain evidence="3 4">OUH 334697</strain>
    </source>
</reference>
<keyword evidence="1" id="KW-0812">Transmembrane</keyword>
<keyword evidence="1" id="KW-1133">Transmembrane helix</keyword>
<protein>
    <recommendedName>
        <fullName evidence="2">Golvesin/Xly CBD-like domain-containing protein</fullName>
    </recommendedName>
</protein>
<dbReference type="InterPro" id="IPR033803">
    <property type="entry name" value="CBD-like_Golvesin-Xly"/>
</dbReference>
<feature type="transmembrane region" description="Helical" evidence="1">
    <location>
        <begin position="227"/>
        <end position="244"/>
    </location>
</feature>
<feature type="transmembrane region" description="Helical" evidence="1">
    <location>
        <begin position="256"/>
        <end position="275"/>
    </location>
</feature>